<dbReference type="PROSITE" id="PS51257">
    <property type="entry name" value="PROKAR_LIPOPROTEIN"/>
    <property type="match status" value="1"/>
</dbReference>
<gene>
    <name evidence="2" type="ORF">GXW76_05030</name>
</gene>
<name>A0A9X9WTP7_9PROT</name>
<dbReference type="EMBL" id="JAAEDM010000008">
    <property type="protein sequence ID" value="MBR0670526.1"/>
    <property type="molecule type" value="Genomic_DNA"/>
</dbReference>
<reference evidence="2" key="2">
    <citation type="journal article" date="2021" name="Syst. Appl. Microbiol.">
        <title>Roseomonas hellenica sp. nov., isolated from roots of wild-growing Alkanna tinctoria.</title>
        <authorList>
            <person name="Rat A."/>
            <person name="Naranjo H.D."/>
            <person name="Lebbe L."/>
            <person name="Cnockaert M."/>
            <person name="Krigas N."/>
            <person name="Grigoriadou K."/>
            <person name="Maloupa E."/>
            <person name="Willems A."/>
        </authorList>
    </citation>
    <scope>NUCLEOTIDE SEQUENCE</scope>
    <source>
        <strain evidence="2">LMG 31231</strain>
    </source>
</reference>
<comment type="caution">
    <text evidence="2">The sequence shown here is derived from an EMBL/GenBank/DDBJ whole genome shotgun (WGS) entry which is preliminary data.</text>
</comment>
<reference evidence="2" key="1">
    <citation type="submission" date="2020-01" db="EMBL/GenBank/DDBJ databases">
        <authorList>
            <person name="Rat A."/>
        </authorList>
    </citation>
    <scope>NUCLEOTIDE SEQUENCE</scope>
    <source>
        <strain evidence="2">LMG 31231</strain>
    </source>
</reference>
<evidence type="ECO:0000313" key="3">
    <source>
        <dbReference type="Proteomes" id="UP001138751"/>
    </source>
</evidence>
<keyword evidence="1" id="KW-0732">Signal</keyword>
<evidence type="ECO:0000313" key="2">
    <source>
        <dbReference type="EMBL" id="MBR0670526.1"/>
    </source>
</evidence>
<dbReference type="AlphaFoldDB" id="A0A9X9WTP7"/>
<feature type="signal peptide" evidence="1">
    <location>
        <begin position="1"/>
        <end position="26"/>
    </location>
</feature>
<protein>
    <submittedName>
        <fullName evidence="2">Uncharacterized protein</fullName>
    </submittedName>
</protein>
<sequence>MPCRQGREPMRHLPSIALMALLTACAPVGSEPACFALVPYSPAVQVQAAEELTALPTGSVLARMIDDYGDLRARIRGACGR</sequence>
<dbReference type="Proteomes" id="UP001138751">
    <property type="component" value="Unassembled WGS sequence"/>
</dbReference>
<evidence type="ECO:0000256" key="1">
    <source>
        <dbReference type="SAM" id="SignalP"/>
    </source>
</evidence>
<feature type="chain" id="PRO_5040844050" evidence="1">
    <location>
        <begin position="27"/>
        <end position="81"/>
    </location>
</feature>
<accession>A0A9X9WTP7</accession>
<proteinExistence type="predicted"/>
<keyword evidence="3" id="KW-1185">Reference proteome</keyword>
<organism evidence="2 3">
    <name type="scientific">Neoroseomonas soli</name>
    <dbReference type="NCBI Taxonomy" id="1081025"/>
    <lineage>
        <taxon>Bacteria</taxon>
        <taxon>Pseudomonadati</taxon>
        <taxon>Pseudomonadota</taxon>
        <taxon>Alphaproteobacteria</taxon>
        <taxon>Acetobacterales</taxon>
        <taxon>Acetobacteraceae</taxon>
        <taxon>Neoroseomonas</taxon>
    </lineage>
</organism>